<comment type="caution">
    <text evidence="9">The sequence shown here is derived from an EMBL/GenBank/DDBJ whole genome shotgun (WGS) entry which is preliminary data.</text>
</comment>
<dbReference type="InterPro" id="IPR050775">
    <property type="entry name" value="FAD-binding_Monooxygenases"/>
</dbReference>
<keyword evidence="6" id="KW-0560">Oxidoreductase</keyword>
<evidence type="ECO:0000259" key="8">
    <source>
        <dbReference type="Pfam" id="PF07992"/>
    </source>
</evidence>
<dbReference type="Gene3D" id="3.50.50.60">
    <property type="entry name" value="FAD/NAD(P)-binding domain"/>
    <property type="match status" value="2"/>
</dbReference>
<dbReference type="GO" id="GO:0004497">
    <property type="term" value="F:monooxygenase activity"/>
    <property type="evidence" value="ECO:0007669"/>
    <property type="project" value="UniProtKB-KW"/>
</dbReference>
<dbReference type="SUPFAM" id="SSF51905">
    <property type="entry name" value="FAD/NAD(P)-binding domain"/>
    <property type="match status" value="2"/>
</dbReference>
<evidence type="ECO:0000313" key="9">
    <source>
        <dbReference type="EMBL" id="CAF9941204.1"/>
    </source>
</evidence>
<proteinExistence type="inferred from homology"/>
<dbReference type="PANTHER" id="PTHR43098:SF3">
    <property type="entry name" value="L-ORNITHINE N(5)-MONOOXYGENASE-RELATED"/>
    <property type="match status" value="1"/>
</dbReference>
<keyword evidence="5" id="KW-0521">NADP</keyword>
<organism evidence="9 10">
    <name type="scientific">Heterodermia speciosa</name>
    <dbReference type="NCBI Taxonomy" id="116794"/>
    <lineage>
        <taxon>Eukaryota</taxon>
        <taxon>Fungi</taxon>
        <taxon>Dikarya</taxon>
        <taxon>Ascomycota</taxon>
        <taxon>Pezizomycotina</taxon>
        <taxon>Lecanoromycetes</taxon>
        <taxon>OSLEUM clade</taxon>
        <taxon>Lecanoromycetidae</taxon>
        <taxon>Caliciales</taxon>
        <taxon>Physciaceae</taxon>
        <taxon>Heterodermia</taxon>
    </lineage>
</organism>
<keyword evidence="4" id="KW-0274">FAD</keyword>
<dbReference type="Proteomes" id="UP000664521">
    <property type="component" value="Unassembled WGS sequence"/>
</dbReference>
<protein>
    <submittedName>
        <fullName evidence="9">FAD-binding monooxygenase lolF1</fullName>
    </submittedName>
</protein>
<dbReference type="OrthoDB" id="66881at2759"/>
<dbReference type="InterPro" id="IPR036188">
    <property type="entry name" value="FAD/NAD-bd_sf"/>
</dbReference>
<evidence type="ECO:0000256" key="3">
    <source>
        <dbReference type="ARBA" id="ARBA00022630"/>
    </source>
</evidence>
<evidence type="ECO:0000313" key="10">
    <source>
        <dbReference type="Proteomes" id="UP000664521"/>
    </source>
</evidence>
<gene>
    <name evidence="9" type="primary">LOLF1</name>
    <name evidence="9" type="ORF">HETSPECPRED_002898</name>
</gene>
<dbReference type="EMBL" id="CAJPDS010000179">
    <property type="protein sequence ID" value="CAF9941204.1"/>
    <property type="molecule type" value="Genomic_DNA"/>
</dbReference>
<dbReference type="PRINTS" id="PR00411">
    <property type="entry name" value="PNDRDTASEI"/>
</dbReference>
<keyword evidence="7 9" id="KW-0503">Monooxygenase</keyword>
<feature type="domain" description="FAD/NAD(P)-binding" evidence="8">
    <location>
        <begin position="7"/>
        <end position="210"/>
    </location>
</feature>
<comment type="similarity">
    <text evidence="2">Belongs to the FAD-binding monooxygenase family.</text>
</comment>
<dbReference type="AlphaFoldDB" id="A0A8H3J612"/>
<sequence>MTLEKLDVIVIGAGFSGILAVYKLRRLGFRVRGIERQEWLGGVWRENAYPTAATDSPFPFYQFYEPDLLQGWRWREQFPSRAEMLRYFEHVDAQWDVSPSFEFGVSVSGAEYSEATQRWTVSLEDGRRADAQWLVPAVGFSSVLAIPQIPGINRFRGPVYHSARWPSDAMDLRGKKVAVIGTGPSGVQIIQSVGKVAGAMTIYQQTPCLTLRKYSSPDRTAETLGMGPDDHRESLQLGLQSFNGFHYALRDQDTMTVPAEERSLFYQKRYLEGGWAFWMAGFRDLCQDLEANRDAYSFWAEKTRARISNAAKQELLVPDIPALPFGIKRPCLEEDLYEVMDQPQVEIVDVSENPIEAINETGICAHGQTIKFDTIILATGFGDEASGLKSLNIQGRNGVTLQEAWSEGVQSHMGIAINGFPNMLFLYGPQCPTLLVNSLAVITIQVEWLCRIMSDCQRAGVSQLEATSESHRVWQHKMGELWVKSLYHKHPHNDKKRSKMTKDEQTW</sequence>
<evidence type="ECO:0000256" key="5">
    <source>
        <dbReference type="ARBA" id="ARBA00022857"/>
    </source>
</evidence>
<evidence type="ECO:0000256" key="7">
    <source>
        <dbReference type="ARBA" id="ARBA00023033"/>
    </source>
</evidence>
<name>A0A8H3J612_9LECA</name>
<keyword evidence="10" id="KW-1185">Reference proteome</keyword>
<evidence type="ECO:0000256" key="1">
    <source>
        <dbReference type="ARBA" id="ARBA00001974"/>
    </source>
</evidence>
<evidence type="ECO:0000256" key="4">
    <source>
        <dbReference type="ARBA" id="ARBA00022827"/>
    </source>
</evidence>
<dbReference type="InterPro" id="IPR023753">
    <property type="entry name" value="FAD/NAD-binding_dom"/>
</dbReference>
<reference evidence="9" key="1">
    <citation type="submission" date="2021-03" db="EMBL/GenBank/DDBJ databases">
        <authorList>
            <person name="Tagirdzhanova G."/>
        </authorList>
    </citation>
    <scope>NUCLEOTIDE SEQUENCE</scope>
</reference>
<comment type="cofactor">
    <cofactor evidence="1">
        <name>FAD</name>
        <dbReference type="ChEBI" id="CHEBI:57692"/>
    </cofactor>
</comment>
<dbReference type="Pfam" id="PF07992">
    <property type="entry name" value="Pyr_redox_2"/>
    <property type="match status" value="1"/>
</dbReference>
<dbReference type="PANTHER" id="PTHR43098">
    <property type="entry name" value="L-ORNITHINE N(5)-MONOOXYGENASE-RELATED"/>
    <property type="match status" value="1"/>
</dbReference>
<evidence type="ECO:0000256" key="6">
    <source>
        <dbReference type="ARBA" id="ARBA00023002"/>
    </source>
</evidence>
<accession>A0A8H3J612</accession>
<evidence type="ECO:0000256" key="2">
    <source>
        <dbReference type="ARBA" id="ARBA00010139"/>
    </source>
</evidence>
<keyword evidence="3" id="KW-0285">Flavoprotein</keyword>